<keyword evidence="3" id="KW-1185">Reference proteome</keyword>
<dbReference type="InterPro" id="IPR036291">
    <property type="entry name" value="NAD(P)-bd_dom_sf"/>
</dbReference>
<dbReference type="RefSeq" id="WP_344002287.1">
    <property type="nucleotide sequence ID" value="NZ_BAAAMY010000001.1"/>
</dbReference>
<dbReference type="PANTHER" id="PTHR48079:SF6">
    <property type="entry name" value="NAD(P)-BINDING DOMAIN-CONTAINING PROTEIN-RELATED"/>
    <property type="match status" value="1"/>
</dbReference>
<dbReference type="InterPro" id="IPR051783">
    <property type="entry name" value="NAD(P)-dependent_oxidoreduct"/>
</dbReference>
<evidence type="ECO:0000259" key="1">
    <source>
        <dbReference type="Pfam" id="PF01370"/>
    </source>
</evidence>
<comment type="caution">
    <text evidence="2">The sequence shown here is derived from an EMBL/GenBank/DDBJ whole genome shotgun (WGS) entry which is preliminary data.</text>
</comment>
<proteinExistence type="predicted"/>
<dbReference type="PANTHER" id="PTHR48079">
    <property type="entry name" value="PROTEIN YEEZ"/>
    <property type="match status" value="1"/>
</dbReference>
<dbReference type="InterPro" id="IPR001509">
    <property type="entry name" value="Epimerase_deHydtase"/>
</dbReference>
<dbReference type="SUPFAM" id="SSF51735">
    <property type="entry name" value="NAD(P)-binding Rossmann-fold domains"/>
    <property type="match status" value="1"/>
</dbReference>
<dbReference type="Pfam" id="PF01370">
    <property type="entry name" value="Epimerase"/>
    <property type="match status" value="1"/>
</dbReference>
<protein>
    <submittedName>
        <fullName evidence="2">NAD-dependent epimerase/dehydratase family protein</fullName>
    </submittedName>
</protein>
<evidence type="ECO:0000313" key="3">
    <source>
        <dbReference type="Proteomes" id="UP001501612"/>
    </source>
</evidence>
<name>A0ABP5A5T2_9ACTN</name>
<sequence>MRDHVRIAVTGATGNVGTAVLRALPEADLTGVVRRPPADAGGVRWVACDLAEAGATARLTEVFAGVEAVVHLAWGFQPGRDDARLRATAVDGTRHVAEAVVAAGVPHLVHLSSVGAYAPRTSLDPVDESWPTTGVPGSAYSRDKADVERLLDDVERAHPDLRVARLRPGLVGQRSAGSALLRYALPALVPSAAVRLLPVLPMDRGTVLPVIHADDVADAVRRVLEQGATGAFNLAAPPPVDVHDLARALGARHVHVPAAALRAAAGLAWTARLSRLDPGWLDLAHAVPLMDTGRAERELGWRPAVSATDALAEAVAGMTEAPDGGTPVLRPRSVLAEARRLVTGRTTSRRDRP</sequence>
<evidence type="ECO:0000313" key="2">
    <source>
        <dbReference type="EMBL" id="GAA1904493.1"/>
    </source>
</evidence>
<dbReference type="EMBL" id="BAAAMY010000001">
    <property type="protein sequence ID" value="GAA1904493.1"/>
    <property type="molecule type" value="Genomic_DNA"/>
</dbReference>
<accession>A0ABP5A5T2</accession>
<reference evidence="3" key="1">
    <citation type="journal article" date="2019" name="Int. J. Syst. Evol. Microbiol.">
        <title>The Global Catalogue of Microorganisms (GCM) 10K type strain sequencing project: providing services to taxonomists for standard genome sequencing and annotation.</title>
        <authorList>
            <consortium name="The Broad Institute Genomics Platform"/>
            <consortium name="The Broad Institute Genome Sequencing Center for Infectious Disease"/>
            <person name="Wu L."/>
            <person name="Ma J."/>
        </authorList>
    </citation>
    <scope>NUCLEOTIDE SEQUENCE [LARGE SCALE GENOMIC DNA]</scope>
    <source>
        <strain evidence="3">JCM 14046</strain>
    </source>
</reference>
<organism evidence="2 3">
    <name type="scientific">Nocardioides lentus</name>
    <dbReference type="NCBI Taxonomy" id="338077"/>
    <lineage>
        <taxon>Bacteria</taxon>
        <taxon>Bacillati</taxon>
        <taxon>Actinomycetota</taxon>
        <taxon>Actinomycetes</taxon>
        <taxon>Propionibacteriales</taxon>
        <taxon>Nocardioidaceae</taxon>
        <taxon>Nocardioides</taxon>
    </lineage>
</organism>
<feature type="domain" description="NAD-dependent epimerase/dehydratase" evidence="1">
    <location>
        <begin position="7"/>
        <end position="234"/>
    </location>
</feature>
<dbReference type="Proteomes" id="UP001501612">
    <property type="component" value="Unassembled WGS sequence"/>
</dbReference>
<gene>
    <name evidence="2" type="ORF">GCM10009737_01480</name>
</gene>
<dbReference type="Gene3D" id="3.40.50.720">
    <property type="entry name" value="NAD(P)-binding Rossmann-like Domain"/>
    <property type="match status" value="1"/>
</dbReference>